<reference evidence="2 3" key="1">
    <citation type="submission" date="2014-08" db="EMBL/GenBank/DDBJ databases">
        <title>Porphyromonas cangingivalis strain:COT-109_OH1386 Genome sequencing.</title>
        <authorList>
            <person name="Wallis C."/>
            <person name="Deusch O."/>
            <person name="O'Flynn C."/>
            <person name="Davis I."/>
            <person name="Jospin G."/>
            <person name="Darling A.E."/>
            <person name="Coil D.A."/>
            <person name="Alexiev A."/>
            <person name="Horsfall A."/>
            <person name="Kirkwood N."/>
            <person name="Harris S."/>
            <person name="Eisen J.A."/>
        </authorList>
    </citation>
    <scope>NUCLEOTIDE SEQUENCE [LARGE SCALE GENOMIC DNA]</scope>
    <source>
        <strain evidence="3">COT-109 OH1386</strain>
    </source>
</reference>
<evidence type="ECO:0000313" key="3">
    <source>
        <dbReference type="Proteomes" id="UP000030125"/>
    </source>
</evidence>
<name>A0A0A2EH83_PORCN</name>
<dbReference type="Proteomes" id="UP000030125">
    <property type="component" value="Unassembled WGS sequence"/>
</dbReference>
<dbReference type="AlphaFoldDB" id="A0A0A2EH83"/>
<sequence>MRKQIRKKAGTKPSTTKIDTGAEYPIHSYKTRTIQATHQDGKNNTKKSLDLISKVVKLDDESR</sequence>
<comment type="caution">
    <text evidence="2">The sequence shown here is derived from an EMBL/GenBank/DDBJ whole genome shotgun (WGS) entry which is preliminary data.</text>
</comment>
<feature type="compositionally biased region" description="Basic residues" evidence="1">
    <location>
        <begin position="1"/>
        <end position="10"/>
    </location>
</feature>
<proteinExistence type="predicted"/>
<organism evidence="2 3">
    <name type="scientific">Porphyromonas cangingivalis</name>
    <dbReference type="NCBI Taxonomy" id="36874"/>
    <lineage>
        <taxon>Bacteria</taxon>
        <taxon>Pseudomonadati</taxon>
        <taxon>Bacteroidota</taxon>
        <taxon>Bacteroidia</taxon>
        <taxon>Bacteroidales</taxon>
        <taxon>Porphyromonadaceae</taxon>
        <taxon>Porphyromonas</taxon>
    </lineage>
</organism>
<dbReference type="EMBL" id="JQJD01000061">
    <property type="protein sequence ID" value="KGN78273.1"/>
    <property type="molecule type" value="Genomic_DNA"/>
</dbReference>
<evidence type="ECO:0000313" key="2">
    <source>
        <dbReference type="EMBL" id="KGN78273.1"/>
    </source>
</evidence>
<gene>
    <name evidence="2" type="ORF">HQ35_10305</name>
</gene>
<accession>A0A0A2EH83</accession>
<keyword evidence="3" id="KW-1185">Reference proteome</keyword>
<feature type="region of interest" description="Disordered" evidence="1">
    <location>
        <begin position="1"/>
        <end position="24"/>
    </location>
</feature>
<evidence type="ECO:0000256" key="1">
    <source>
        <dbReference type="SAM" id="MobiDB-lite"/>
    </source>
</evidence>
<protein>
    <submittedName>
        <fullName evidence="2">Uncharacterized protein</fullName>
    </submittedName>
</protein>